<protein>
    <submittedName>
        <fullName evidence="1">Uncharacterized protein</fullName>
    </submittedName>
</protein>
<name>A0AAD9T3P0_9HELO</name>
<sequence>MNPQILPTTRNFNSSVGEFAQPRFSHDSLSKATNRSRSCSVEISTRSIRRLGKDSATDQTAQTTTAAEEPGVDFKICSLRALQKSLVVMMMHEPLLVPSAPPTSWE</sequence>
<dbReference type="Proteomes" id="UP001285354">
    <property type="component" value="Unassembled WGS sequence"/>
</dbReference>
<keyword evidence="2" id="KW-1185">Reference proteome</keyword>
<organism evidence="1 2">
    <name type="scientific">Diplocarpon rosae</name>
    <dbReference type="NCBI Taxonomy" id="946125"/>
    <lineage>
        <taxon>Eukaryota</taxon>
        <taxon>Fungi</taxon>
        <taxon>Dikarya</taxon>
        <taxon>Ascomycota</taxon>
        <taxon>Pezizomycotina</taxon>
        <taxon>Leotiomycetes</taxon>
        <taxon>Helotiales</taxon>
        <taxon>Drepanopezizaceae</taxon>
        <taxon>Diplocarpon</taxon>
    </lineage>
</organism>
<evidence type="ECO:0000313" key="1">
    <source>
        <dbReference type="EMBL" id="KAK2628497.1"/>
    </source>
</evidence>
<dbReference type="EMBL" id="JAUBYV010000002">
    <property type="protein sequence ID" value="KAK2628497.1"/>
    <property type="molecule type" value="Genomic_DNA"/>
</dbReference>
<gene>
    <name evidence="1" type="ORF">QTJ16_001600</name>
</gene>
<proteinExistence type="predicted"/>
<dbReference type="AlphaFoldDB" id="A0AAD9T3P0"/>
<evidence type="ECO:0000313" key="2">
    <source>
        <dbReference type="Proteomes" id="UP001285354"/>
    </source>
</evidence>
<accession>A0AAD9T3P0</accession>
<reference evidence="1" key="1">
    <citation type="submission" date="2023-06" db="EMBL/GenBank/DDBJ databases">
        <title>Draft genome of Marssonina rosae.</title>
        <authorList>
            <person name="Cheng Q."/>
        </authorList>
    </citation>
    <scope>NUCLEOTIDE SEQUENCE</scope>
    <source>
        <strain evidence="1">R4</strain>
    </source>
</reference>
<comment type="caution">
    <text evidence="1">The sequence shown here is derived from an EMBL/GenBank/DDBJ whole genome shotgun (WGS) entry which is preliminary data.</text>
</comment>